<dbReference type="InterPro" id="IPR044203">
    <property type="entry name" value="GlbO/GLB3-like"/>
</dbReference>
<evidence type="ECO:0000256" key="5">
    <source>
        <dbReference type="ARBA" id="ARBA00023004"/>
    </source>
</evidence>
<keyword evidence="2" id="KW-0813">Transport</keyword>
<comment type="cofactor">
    <cofactor evidence="1">
        <name>heme</name>
        <dbReference type="ChEBI" id="CHEBI:30413"/>
    </cofactor>
</comment>
<dbReference type="PROSITE" id="PS01213">
    <property type="entry name" value="GLOBIN_FAM_2"/>
    <property type="match status" value="1"/>
</dbReference>
<reference evidence="8 9" key="1">
    <citation type="submission" date="2019-04" db="EMBL/GenBank/DDBJ databases">
        <title>Genome sequence of Bacillus hwajinpoensis strain Y2.</title>
        <authorList>
            <person name="Fair J.L."/>
            <person name="Maclea K.S."/>
        </authorList>
    </citation>
    <scope>NUCLEOTIDE SEQUENCE [LARGE SCALE GENOMIC DNA]</scope>
    <source>
        <strain evidence="8 9">Y2</strain>
    </source>
</reference>
<dbReference type="EMBL" id="SWFM01000001">
    <property type="protein sequence ID" value="TKD71882.1"/>
    <property type="molecule type" value="Genomic_DNA"/>
</dbReference>
<dbReference type="GO" id="GO:0019825">
    <property type="term" value="F:oxygen binding"/>
    <property type="evidence" value="ECO:0007669"/>
    <property type="project" value="InterPro"/>
</dbReference>
<dbReference type="AlphaFoldDB" id="A0A4U1MMT6"/>
<dbReference type="InterPro" id="IPR009050">
    <property type="entry name" value="Globin-like_sf"/>
</dbReference>
<evidence type="ECO:0000256" key="7">
    <source>
        <dbReference type="PIRSR" id="PIRSR601486-1"/>
    </source>
</evidence>
<sequence>MKQNMYDHLGGSQKLEQLVTAFYNRVSQHPELKTIFPDDLTETARKQTQFLTQFLGGPPLYSEEHGHPMLRARHLPFEITPSRATAWLTCMQEAMDEVELEKDLKEHLLTRLTFTAHHMVNTSDREEKGESN</sequence>
<dbReference type="Gene3D" id="1.10.490.10">
    <property type="entry name" value="Globins"/>
    <property type="match status" value="1"/>
</dbReference>
<dbReference type="SUPFAM" id="SSF46458">
    <property type="entry name" value="Globin-like"/>
    <property type="match status" value="1"/>
</dbReference>
<keyword evidence="3 7" id="KW-0349">Heme</keyword>
<evidence type="ECO:0000256" key="1">
    <source>
        <dbReference type="ARBA" id="ARBA00001971"/>
    </source>
</evidence>
<keyword evidence="4" id="KW-0479">Metal-binding</keyword>
<dbReference type="FunFam" id="1.10.490.10:FF:000004">
    <property type="entry name" value="Group 2 hemoglobin yjbI"/>
    <property type="match status" value="1"/>
</dbReference>
<proteinExistence type="inferred from homology"/>
<name>A0A4U1MMT6_9BACL</name>
<evidence type="ECO:0000256" key="6">
    <source>
        <dbReference type="ARBA" id="ARBA00034496"/>
    </source>
</evidence>
<keyword evidence="5" id="KW-0408">Iron</keyword>
<evidence type="ECO:0000256" key="4">
    <source>
        <dbReference type="ARBA" id="ARBA00022723"/>
    </source>
</evidence>
<comment type="similarity">
    <text evidence="6">Belongs to the truncated hemoglobin family. Group II subfamily.</text>
</comment>
<dbReference type="GO" id="GO:0005344">
    <property type="term" value="F:oxygen carrier activity"/>
    <property type="evidence" value="ECO:0007669"/>
    <property type="project" value="InterPro"/>
</dbReference>
<evidence type="ECO:0000256" key="2">
    <source>
        <dbReference type="ARBA" id="ARBA00022448"/>
    </source>
</evidence>
<accession>A0A4U1MMT6</accession>
<dbReference type="InterPro" id="IPR019795">
    <property type="entry name" value="Globin_bac-like_CS"/>
</dbReference>
<dbReference type="GO" id="GO:0046872">
    <property type="term" value="F:metal ion binding"/>
    <property type="evidence" value="ECO:0007669"/>
    <property type="project" value="UniProtKB-KW"/>
</dbReference>
<comment type="caution">
    <text evidence="8">The sequence shown here is derived from an EMBL/GenBank/DDBJ whole genome shotgun (WGS) entry which is preliminary data.</text>
</comment>
<dbReference type="GO" id="GO:0020037">
    <property type="term" value="F:heme binding"/>
    <property type="evidence" value="ECO:0007669"/>
    <property type="project" value="InterPro"/>
</dbReference>
<dbReference type="RefSeq" id="WP_136945735.1">
    <property type="nucleotide sequence ID" value="NZ_SWFM01000001.1"/>
</dbReference>
<evidence type="ECO:0000313" key="9">
    <source>
        <dbReference type="Proteomes" id="UP000310541"/>
    </source>
</evidence>
<dbReference type="InterPro" id="IPR001486">
    <property type="entry name" value="Hemoglobin_trunc"/>
</dbReference>
<dbReference type="Proteomes" id="UP000310541">
    <property type="component" value="Unassembled WGS sequence"/>
</dbReference>
<evidence type="ECO:0000256" key="3">
    <source>
        <dbReference type="ARBA" id="ARBA00022617"/>
    </source>
</evidence>
<dbReference type="InterPro" id="IPR012292">
    <property type="entry name" value="Globin/Proto"/>
</dbReference>
<dbReference type="Pfam" id="PF01152">
    <property type="entry name" value="Bac_globin"/>
    <property type="match status" value="1"/>
</dbReference>
<organism evidence="8 9">
    <name type="scientific">Guptibacillus hwajinpoensis</name>
    <dbReference type="NCBI Taxonomy" id="208199"/>
    <lineage>
        <taxon>Bacteria</taxon>
        <taxon>Bacillati</taxon>
        <taxon>Bacillota</taxon>
        <taxon>Bacilli</taxon>
        <taxon>Bacillales</taxon>
        <taxon>Guptibacillaceae</taxon>
        <taxon>Guptibacillus</taxon>
    </lineage>
</organism>
<feature type="binding site" description="covalent" evidence="7">
    <location>
        <position position="117"/>
    </location>
    <ligand>
        <name>heme</name>
        <dbReference type="ChEBI" id="CHEBI:30413"/>
    </ligand>
</feature>
<gene>
    <name evidence="8" type="ORF">FBF83_03515</name>
</gene>
<dbReference type="PANTHER" id="PTHR47366:SF1">
    <property type="entry name" value="TWO-ON-TWO HEMOGLOBIN-3"/>
    <property type="match status" value="1"/>
</dbReference>
<dbReference type="PANTHER" id="PTHR47366">
    <property type="entry name" value="TWO-ON-TWO HEMOGLOBIN-3"/>
    <property type="match status" value="1"/>
</dbReference>
<protein>
    <submittedName>
        <fullName evidence="8">Globin</fullName>
    </submittedName>
</protein>
<dbReference type="OrthoDB" id="9790913at2"/>
<evidence type="ECO:0000313" key="8">
    <source>
        <dbReference type="EMBL" id="TKD71882.1"/>
    </source>
</evidence>